<dbReference type="KEGG" id="vg:29059245"/>
<proteinExistence type="predicted"/>
<name>A0A192YAC8_9CAUD</name>
<accession>A0A192YAC8</accession>
<dbReference type="RefSeq" id="YP_009280111.1">
    <property type="nucleotide sequence ID" value="NC_031020.1"/>
</dbReference>
<evidence type="ECO:0000313" key="2">
    <source>
        <dbReference type="Proteomes" id="UP000203816"/>
    </source>
</evidence>
<dbReference type="GeneID" id="29059245"/>
<reference evidence="1 2" key="1">
    <citation type="submission" date="2016-04" db="EMBL/GenBank/DDBJ databases">
        <title>Comparative genomics of Morganella phages MP1 and MP2 define new clades among the T4 and T7-like Viruses.</title>
        <authorList>
            <person name="Pinto G."/>
            <person name="Oliveira A."/>
            <person name="Malgorzata L."/>
            <person name="Kropinski A."/>
            <person name="Azeredo J."/>
        </authorList>
    </citation>
    <scope>NUCLEOTIDE SEQUENCE [LARGE SCALE GENOMIC DNA]</scope>
</reference>
<keyword evidence="2" id="KW-1185">Reference proteome</keyword>
<protein>
    <submittedName>
        <fullName evidence="1">Long tail fiber distal connector</fullName>
    </submittedName>
</protein>
<dbReference type="EMBL" id="KX078569">
    <property type="protein sequence ID" value="ANM46497.1"/>
    <property type="molecule type" value="Genomic_DNA"/>
</dbReference>
<gene>
    <name evidence="1" type="ORF">MP1_gp0253</name>
</gene>
<dbReference type="Proteomes" id="UP000203816">
    <property type="component" value="Segment"/>
</dbReference>
<sequence>MAYLKSGSTVNGELILTQGNNPIIPVGDSVHYKEFKIFTEHDTPTAEQVDAVSKSKGGFYDKSVSFPEIIVKSDNDDYENDLAIRPDSAGSVTEIIANNINIIDKKGELNIQITQDGDVTILGDVTAKNFLITGNDTYGDAAVKRADVVLKGSIIDFGEF</sequence>
<dbReference type="OrthoDB" id="10867at10239"/>
<organism evidence="1 2">
    <name type="scientific">Morganella phage vB_MmoM_MP1</name>
    <dbReference type="NCBI Taxonomy" id="1852628"/>
    <lineage>
        <taxon>Viruses</taxon>
        <taxon>Duplodnaviria</taxon>
        <taxon>Heunggongvirae</taxon>
        <taxon>Uroviricota</taxon>
        <taxon>Caudoviricetes</taxon>
        <taxon>Pantevenvirales</taxon>
        <taxon>Straboviridae</taxon>
        <taxon>Gualtarvirus</taxon>
        <taxon>Gualtarvirus mp1</taxon>
    </lineage>
</organism>
<evidence type="ECO:0000313" key="1">
    <source>
        <dbReference type="EMBL" id="ANM46497.1"/>
    </source>
</evidence>